<reference evidence="2 3" key="1">
    <citation type="journal article" date="2017" name="Infect. Genet. Evol.">
        <title>Comparative genome analysis of fish pathogen Flavobacterium columnare reveals extensive sequence diversity within the species.</title>
        <authorList>
            <person name="Kayansamruaj P."/>
            <person name="Dong H.T."/>
            <person name="Hirono I."/>
            <person name="Kondo H."/>
            <person name="Senapin S."/>
            <person name="Rodkhum C."/>
        </authorList>
    </citation>
    <scope>NUCLEOTIDE SEQUENCE [LARGE SCALE GENOMIC DNA]</scope>
    <source>
        <strain evidence="2 3">1214</strain>
    </source>
</reference>
<dbReference type="OrthoDB" id="1027344at2"/>
<comment type="caution">
    <text evidence="2">The sequence shown here is derived from an EMBL/GenBank/DDBJ whole genome shotgun (WGS) entry which is preliminary data.</text>
</comment>
<proteinExistence type="predicted"/>
<evidence type="ECO:0008006" key="4">
    <source>
        <dbReference type="Google" id="ProtNLM"/>
    </source>
</evidence>
<keyword evidence="1" id="KW-0472">Membrane</keyword>
<evidence type="ECO:0000313" key="2">
    <source>
        <dbReference type="EMBL" id="OWP79477.1"/>
    </source>
</evidence>
<evidence type="ECO:0000313" key="3">
    <source>
        <dbReference type="Proteomes" id="UP000198034"/>
    </source>
</evidence>
<dbReference type="Proteomes" id="UP000198034">
    <property type="component" value="Unassembled WGS sequence"/>
</dbReference>
<keyword evidence="1" id="KW-1133">Transmembrane helix</keyword>
<accession>A0A2D0AI32</accession>
<protein>
    <recommendedName>
        <fullName evidence="4">DUF4157 domain-containing protein</fullName>
    </recommendedName>
</protein>
<name>A0A2D0AI32_9FLAO</name>
<organism evidence="2 3">
    <name type="scientific">Flavobacterium columnare</name>
    <dbReference type="NCBI Taxonomy" id="996"/>
    <lineage>
        <taxon>Bacteria</taxon>
        <taxon>Pseudomonadati</taxon>
        <taxon>Bacteroidota</taxon>
        <taxon>Flavobacteriia</taxon>
        <taxon>Flavobacteriales</taxon>
        <taxon>Flavobacteriaceae</taxon>
        <taxon>Flavobacterium</taxon>
    </lineage>
</organism>
<sequence>MFFIVSKYLTPKGFRGITFFPFVFMRKEDDRADVCFINHERIHIQQQKEMLLFLFFIWYGIEYLFRLLQFRDKRKAYYNISFEREAYKKEKDLHYLKRRSFWAFLQYV</sequence>
<evidence type="ECO:0000256" key="1">
    <source>
        <dbReference type="SAM" id="Phobius"/>
    </source>
</evidence>
<feature type="transmembrane region" description="Helical" evidence="1">
    <location>
        <begin position="50"/>
        <end position="68"/>
    </location>
</feature>
<dbReference type="EMBL" id="MTCY01000003">
    <property type="protein sequence ID" value="OWP79477.1"/>
    <property type="molecule type" value="Genomic_DNA"/>
</dbReference>
<gene>
    <name evidence="2" type="ORF">BWK62_01935</name>
</gene>
<keyword evidence="1" id="KW-0812">Transmembrane</keyword>
<dbReference type="AlphaFoldDB" id="A0A2D0AI32"/>